<dbReference type="OrthoDB" id="62798at2759"/>
<dbReference type="InterPro" id="IPR000300">
    <property type="entry name" value="IPPc"/>
</dbReference>
<evidence type="ECO:0000313" key="7">
    <source>
        <dbReference type="Proteomes" id="UP000886595"/>
    </source>
</evidence>
<dbReference type="Pfam" id="PF22669">
    <property type="entry name" value="Exo_endo_phos2"/>
    <property type="match status" value="1"/>
</dbReference>
<protein>
    <recommendedName>
        <fullName evidence="5">Inositol polyphosphate-related phosphatase domain-containing protein</fullName>
    </recommendedName>
</protein>
<accession>A0A8X7RQ75</accession>
<dbReference type="PANTHER" id="PTHR45666:SF15">
    <property type="entry name" value="TYPE I INOSITOL POLYPHOSPHATE 5-PHOSPHATASE 8"/>
    <property type="match status" value="1"/>
</dbReference>
<dbReference type="SMART" id="SM00128">
    <property type="entry name" value="IPPc"/>
    <property type="match status" value="1"/>
</dbReference>
<comment type="caution">
    <text evidence="6">The sequence shown here is derived from an EMBL/GenBank/DDBJ whole genome shotgun (WGS) entry which is preliminary data.</text>
</comment>
<dbReference type="GO" id="GO:0004445">
    <property type="term" value="F:inositol-polyphosphate 5-phosphatase activity"/>
    <property type="evidence" value="ECO:0007669"/>
    <property type="project" value="InterPro"/>
</dbReference>
<keyword evidence="7" id="KW-1185">Reference proteome</keyword>
<dbReference type="AlphaFoldDB" id="A0A8X7RQ75"/>
<dbReference type="Gene3D" id="3.60.10.10">
    <property type="entry name" value="Endonuclease/exonuclease/phosphatase"/>
    <property type="match status" value="1"/>
</dbReference>
<dbReference type="Proteomes" id="UP000886595">
    <property type="component" value="Unassembled WGS sequence"/>
</dbReference>
<gene>
    <name evidence="6" type="ORF">Bca52824_049323</name>
</gene>
<keyword evidence="3" id="KW-0378">Hydrolase</keyword>
<evidence type="ECO:0000259" key="5">
    <source>
        <dbReference type="SMART" id="SM00128"/>
    </source>
</evidence>
<dbReference type="GO" id="GO:0005634">
    <property type="term" value="C:nucleus"/>
    <property type="evidence" value="ECO:0007669"/>
    <property type="project" value="UniProtKB-SubCell"/>
</dbReference>
<sequence>MGKILKSKSSWPRTVVRKWLNLRSGAYEFHSDYPVKGKMEPTQSRRKSCSDGDYNMIVPEKFAGWLGQANDDFKQSNGEQHATRVDDKLDLKMFVGTWNVGGKSPHDGLDLKDWLQSPADADIYVLGFQEIVPLNAGNVLGAEDNGPAAKWLSLIREALNNNNNSQRTSFELTKSSQQPRLSFSNISDDNPLSCNTTTPQGYSLAASKQMVGIFLCVWVRDDLRKRITNLKVSCVGRGIMGYLGNKGSISISMSLHETSLCFVCTHLTSGEKEGDEVRRNLDVTEILKRTRFSRSSKDSRPETIMDHDKVIWLGDLNYRLRASSDVHEQLNNNDWEALLEKDQLKIEQRAGRVFQGWEEGRIYFAPTYKYLINSDNYVAQTEKSKEKRRTPAWCDRILWKGDGMKQIWYTRGESRFSDHRPVQSLFSVHIDLTQNQSNRKTKPNNQNHRPNPVLPYTCHGKVQAEEILLLTRAQSCLIQVTLEENYREQLRNMSFPNQSFWMAKSSGIPSDGEMASYESASKRSHQWLLDGSEAELLPNKKHASEVPTSNLFSGMINSNAPAWGNTFCFQAAPDQFTERLFDTETTRSTDINDKTEKAIRGRSEVEEPYSDHPSFGLSMSHTLEDPQTGVSFGGVRKVKVSQVKDSDSLVLSSTNAQNYVRTDIRAVSATNSYRVDESAMCMGLAFGKEEENMIAESYERENSVFISVGQPYSKGDENISLPSYNDSNSFASDIAFDKVDSNLISMGQIYNHVDQSAASKGLFVHRESTLVVGRDGVYNENSNVVQDSCNKGQSTIISFGGSSDVDANSSGYEFLLSQSTPQLSETPASKDLVGCRTNVLGSSDATFSSIDVSVKKEETKVSKKLQSNSFPSNVRSLLSTGMLDGVPVKYIAWSREKELHGVIKGSGYQCGCDSCNSSKVVNAYEFERHAGCKTKHPNNHIYFENGKTIYGIVQELRNTPQDLLFNVIPTMTGSTINQKSFRLWKESYLAATRELQRIYGKEEGYLL</sequence>
<organism evidence="6 7">
    <name type="scientific">Brassica carinata</name>
    <name type="common">Ethiopian mustard</name>
    <name type="synonym">Abyssinian cabbage</name>
    <dbReference type="NCBI Taxonomy" id="52824"/>
    <lineage>
        <taxon>Eukaryota</taxon>
        <taxon>Viridiplantae</taxon>
        <taxon>Streptophyta</taxon>
        <taxon>Embryophyta</taxon>
        <taxon>Tracheophyta</taxon>
        <taxon>Spermatophyta</taxon>
        <taxon>Magnoliopsida</taxon>
        <taxon>eudicotyledons</taxon>
        <taxon>Gunneridae</taxon>
        <taxon>Pentapetalae</taxon>
        <taxon>rosids</taxon>
        <taxon>malvids</taxon>
        <taxon>Brassicales</taxon>
        <taxon>Brassicaceae</taxon>
        <taxon>Brassiceae</taxon>
        <taxon>Brassica</taxon>
    </lineage>
</organism>
<evidence type="ECO:0000256" key="2">
    <source>
        <dbReference type="ARBA" id="ARBA00010768"/>
    </source>
</evidence>
<dbReference type="SUPFAM" id="SSF56219">
    <property type="entry name" value="DNase I-like"/>
    <property type="match status" value="1"/>
</dbReference>
<dbReference type="GO" id="GO:0034485">
    <property type="term" value="F:phosphatidylinositol-3,4,5-trisphosphate 5-phosphatase activity"/>
    <property type="evidence" value="ECO:0007669"/>
    <property type="project" value="TreeGrafter"/>
</dbReference>
<comment type="subcellular location">
    <subcellularLocation>
        <location evidence="1">Nucleus</location>
    </subcellularLocation>
</comment>
<dbReference type="PANTHER" id="PTHR45666">
    <property type="entry name" value="TYPE IV INOSITOL POLYPHOSPHATE 5-PHOSPHATASE 9"/>
    <property type="match status" value="1"/>
</dbReference>
<proteinExistence type="inferred from homology"/>
<dbReference type="InterPro" id="IPR032308">
    <property type="entry name" value="TDBD"/>
</dbReference>
<evidence type="ECO:0000256" key="1">
    <source>
        <dbReference type="ARBA" id="ARBA00004123"/>
    </source>
</evidence>
<evidence type="ECO:0000256" key="4">
    <source>
        <dbReference type="ARBA" id="ARBA00023242"/>
    </source>
</evidence>
<dbReference type="EMBL" id="JAAMPC010000010">
    <property type="protein sequence ID" value="KAG2289719.1"/>
    <property type="molecule type" value="Genomic_DNA"/>
</dbReference>
<reference evidence="6 7" key="1">
    <citation type="submission" date="2020-02" db="EMBL/GenBank/DDBJ databases">
        <authorList>
            <person name="Ma Q."/>
            <person name="Huang Y."/>
            <person name="Song X."/>
            <person name="Pei D."/>
        </authorList>
    </citation>
    <scope>NUCLEOTIDE SEQUENCE [LARGE SCALE GENOMIC DNA]</scope>
    <source>
        <strain evidence="6">Sxm20200214</strain>
        <tissue evidence="6">Leaf</tissue>
    </source>
</reference>
<dbReference type="GO" id="GO:0004439">
    <property type="term" value="F:phosphatidylinositol-4,5-bisphosphate 5-phosphatase activity"/>
    <property type="evidence" value="ECO:0007669"/>
    <property type="project" value="TreeGrafter"/>
</dbReference>
<evidence type="ECO:0000256" key="3">
    <source>
        <dbReference type="ARBA" id="ARBA00022801"/>
    </source>
</evidence>
<keyword evidence="4" id="KW-0539">Nucleus</keyword>
<dbReference type="InterPro" id="IPR045849">
    <property type="entry name" value="IP5P_plant"/>
</dbReference>
<feature type="domain" description="Inositol polyphosphate-related phosphatase" evidence="5">
    <location>
        <begin position="89"/>
        <end position="434"/>
    </location>
</feature>
<dbReference type="GO" id="GO:0046856">
    <property type="term" value="P:phosphatidylinositol dephosphorylation"/>
    <property type="evidence" value="ECO:0007669"/>
    <property type="project" value="InterPro"/>
</dbReference>
<name>A0A8X7RQ75_BRACI</name>
<evidence type="ECO:0000313" key="6">
    <source>
        <dbReference type="EMBL" id="KAG2289719.1"/>
    </source>
</evidence>
<dbReference type="InterPro" id="IPR036691">
    <property type="entry name" value="Endo/exonu/phosph_ase_sf"/>
</dbReference>
<dbReference type="Pfam" id="PF16135">
    <property type="entry name" value="TDBD"/>
    <property type="match status" value="1"/>
</dbReference>
<comment type="similarity">
    <text evidence="2">Belongs to the inositol polyphosphate 5-phosphatase family.</text>
</comment>